<feature type="domain" description="Phosphoribosyltransferase" evidence="1">
    <location>
        <begin position="76"/>
        <end position="205"/>
    </location>
</feature>
<dbReference type="SMR" id="A0A1G4IBM9"/>
<evidence type="ECO:0000313" key="2">
    <source>
        <dbReference type="EMBL" id="SCU69739.1"/>
    </source>
</evidence>
<accession>A0A1G4IBM9</accession>
<dbReference type="InterPro" id="IPR000836">
    <property type="entry name" value="PRTase_dom"/>
</dbReference>
<dbReference type="AlphaFoldDB" id="A0A1G4IBM9"/>
<dbReference type="VEuPathDB" id="TriTrypDB:TEOVI_000130800"/>
<dbReference type="GO" id="GO:0032263">
    <property type="term" value="P:GMP salvage"/>
    <property type="evidence" value="ECO:0007669"/>
    <property type="project" value="TreeGrafter"/>
</dbReference>
<keyword evidence="2" id="KW-0808">Transferase</keyword>
<name>A0A1G4IBM9_TRYEQ</name>
<keyword evidence="2" id="KW-0328">Glycosyltransferase</keyword>
<dbReference type="RefSeq" id="XP_067080650.1">
    <property type="nucleotide sequence ID" value="XM_067224549.1"/>
</dbReference>
<sequence length="234" mass="26360">MHSGHPLKPNFVGRDADGNVTVDGRSYPMAESVVATESTIHRSMKEMAQTLANAYKTLKHRDTHNKGNSALAPITDENPLIIISVLKGSYIFTADMVRYLGDCGLPNVVDFIRITSYRGTTKSSGTVQVLDNLRFTELTGKHVLIMEDIADTGRTMKLLVEKIRREYRPASLKVCVLVDKPGGRVVDFKPEFVCLTAPTRYVVGYGFEVNDRYRNYRHVFVLKPEYAKRYPSKL</sequence>
<dbReference type="PANTHER" id="PTHR43340">
    <property type="entry name" value="HYPOXANTHINE-GUANINE PHOSPHORIBOSYLTRANSFERASE"/>
    <property type="match status" value="1"/>
</dbReference>
<dbReference type="PANTHER" id="PTHR43340:SF1">
    <property type="entry name" value="HYPOXANTHINE PHOSPHORIBOSYLTRANSFERASE"/>
    <property type="match status" value="1"/>
</dbReference>
<reference evidence="2" key="1">
    <citation type="submission" date="2016-09" db="EMBL/GenBank/DDBJ databases">
        <authorList>
            <person name="Hebert L."/>
            <person name="Moumen B."/>
        </authorList>
    </citation>
    <scope>NUCLEOTIDE SEQUENCE [LARGE SCALE GENOMIC DNA]</scope>
    <source>
        <strain evidence="2">OVI</strain>
    </source>
</reference>
<dbReference type="EMBL" id="CZPT02001300">
    <property type="protein sequence ID" value="SCU69739.1"/>
    <property type="molecule type" value="Genomic_DNA"/>
</dbReference>
<dbReference type="GO" id="GO:0005829">
    <property type="term" value="C:cytosol"/>
    <property type="evidence" value="ECO:0007669"/>
    <property type="project" value="TreeGrafter"/>
</dbReference>
<comment type="caution">
    <text evidence="2">The sequence shown here is derived from an EMBL/GenBank/DDBJ whole genome shotgun (WGS) entry which is preliminary data.</text>
</comment>
<gene>
    <name evidence="2" type="ORF">TEOVI_000130800</name>
</gene>
<dbReference type="Gene3D" id="3.40.50.2020">
    <property type="match status" value="1"/>
</dbReference>
<dbReference type="GO" id="GO:0004422">
    <property type="term" value="F:hypoxanthine phosphoribosyltransferase activity"/>
    <property type="evidence" value="ECO:0007669"/>
    <property type="project" value="TreeGrafter"/>
</dbReference>
<dbReference type="SUPFAM" id="SSF53271">
    <property type="entry name" value="PRTase-like"/>
    <property type="match status" value="1"/>
</dbReference>
<evidence type="ECO:0000313" key="3">
    <source>
        <dbReference type="Proteomes" id="UP000195570"/>
    </source>
</evidence>
<dbReference type="GO" id="GO:0046100">
    <property type="term" value="P:hypoxanthine metabolic process"/>
    <property type="evidence" value="ECO:0007669"/>
    <property type="project" value="TreeGrafter"/>
</dbReference>
<dbReference type="Proteomes" id="UP000195570">
    <property type="component" value="Unassembled WGS sequence"/>
</dbReference>
<dbReference type="Pfam" id="PF00156">
    <property type="entry name" value="Pribosyltran"/>
    <property type="match status" value="1"/>
</dbReference>
<proteinExistence type="predicted"/>
<dbReference type="InterPro" id="IPR050408">
    <property type="entry name" value="HGPRT"/>
</dbReference>
<evidence type="ECO:0000259" key="1">
    <source>
        <dbReference type="Pfam" id="PF00156"/>
    </source>
</evidence>
<dbReference type="FunFam" id="3.40.50.2020:FF:000046">
    <property type="entry name" value="Hypoxanthine-guanine phosphoribosyltransferase"/>
    <property type="match status" value="1"/>
</dbReference>
<dbReference type="GO" id="GO:0000287">
    <property type="term" value="F:magnesium ion binding"/>
    <property type="evidence" value="ECO:0007669"/>
    <property type="project" value="TreeGrafter"/>
</dbReference>
<keyword evidence="3" id="KW-1185">Reference proteome</keyword>
<dbReference type="GeneID" id="92375248"/>
<dbReference type="InterPro" id="IPR029057">
    <property type="entry name" value="PRTase-like"/>
</dbReference>
<organism evidence="2 3">
    <name type="scientific">Trypanosoma equiperdum</name>
    <dbReference type="NCBI Taxonomy" id="5694"/>
    <lineage>
        <taxon>Eukaryota</taxon>
        <taxon>Discoba</taxon>
        <taxon>Euglenozoa</taxon>
        <taxon>Kinetoplastea</taxon>
        <taxon>Metakinetoplastina</taxon>
        <taxon>Trypanosomatida</taxon>
        <taxon>Trypanosomatidae</taxon>
        <taxon>Trypanosoma</taxon>
    </lineage>
</organism>
<dbReference type="GO" id="GO:0006178">
    <property type="term" value="P:guanine salvage"/>
    <property type="evidence" value="ECO:0007669"/>
    <property type="project" value="TreeGrafter"/>
</dbReference>
<dbReference type="CDD" id="cd06223">
    <property type="entry name" value="PRTases_typeI"/>
    <property type="match status" value="1"/>
</dbReference>
<protein>
    <submittedName>
        <fullName evidence="2">Hypoxanthine-guanine phosphoribosyltransferase, putative</fullName>
    </submittedName>
</protein>
<dbReference type="GO" id="GO:0032264">
    <property type="term" value="P:IMP salvage"/>
    <property type="evidence" value="ECO:0007669"/>
    <property type="project" value="TreeGrafter"/>
</dbReference>